<dbReference type="SUPFAM" id="SSF57716">
    <property type="entry name" value="Glucocorticoid receptor-like (DNA-binding domain)"/>
    <property type="match status" value="1"/>
</dbReference>
<dbReference type="GO" id="GO:0043565">
    <property type="term" value="F:sequence-specific DNA binding"/>
    <property type="evidence" value="ECO:0007669"/>
    <property type="project" value="InterPro"/>
</dbReference>
<dbReference type="InterPro" id="IPR006612">
    <property type="entry name" value="THAP_Znf"/>
</dbReference>
<keyword evidence="4 5" id="KW-0238">DNA-binding</keyword>
<sequence>HSDSCSSRSLVFYGVESTHAFHLVDYKCSGNSSTRVTMMKKYEVFSKYDVTKCAISGCENKRNHVGTNLRFYFFPNRDKFPLMWKKWVKACGRPGYNFPRNGVAAAVCGEHFTYKDFELSGKKIRLSPRAIPNRRLPSPDCNVAFTTWDRQKPLKPCRSLEAVSGSPVNSNKCSETLTTFLSTDQYGQARNFEMVLKTRMINEENFNNDITRRIIHLSTTNAVEAMQVYREMYKAKQKKEEDELKARPPNYLIDKYKALESFEVIPVSLDTTNSSKRSEPSAQELSDRSADFSAILQPTGKPIYRTFAEYRTKPKKQRFDINDILRNAPATTKFISTLSNAIGTTKNNGDIRETMEADGMPPTGPHAAYIRGLNSLNTAVIPVGSTKSSMSATNRTAQTDFRVTLRQAANWTTFSEEGVQCELGYEKYRTVQKLLTITKREVVRDIPVVTYNLPNDHREEKIQCELGVEALSTTKTLNSFLDQLH</sequence>
<evidence type="ECO:0000256" key="5">
    <source>
        <dbReference type="PROSITE-ProRule" id="PRU00309"/>
    </source>
</evidence>
<dbReference type="GO" id="GO:0008270">
    <property type="term" value="F:zinc ion binding"/>
    <property type="evidence" value="ECO:0007669"/>
    <property type="project" value="UniProtKB-KW"/>
</dbReference>
<feature type="region of interest" description="Disordered" evidence="6">
    <location>
        <begin position="271"/>
        <end position="291"/>
    </location>
</feature>
<keyword evidence="3" id="KW-0862">Zinc</keyword>
<keyword evidence="1" id="KW-0479">Metal-binding</keyword>
<dbReference type="PANTHER" id="PTHR46600">
    <property type="entry name" value="THAP DOMAIN-CONTAINING"/>
    <property type="match status" value="1"/>
</dbReference>
<keyword evidence="2 5" id="KW-0863">Zinc-finger</keyword>
<dbReference type="SMART" id="SM00980">
    <property type="entry name" value="THAP"/>
    <property type="match status" value="1"/>
</dbReference>
<evidence type="ECO:0000313" key="8">
    <source>
        <dbReference type="EMBL" id="JAG01278.1"/>
    </source>
</evidence>
<organism evidence="8">
    <name type="scientific">Lygus hesperus</name>
    <name type="common">Western plant bug</name>
    <dbReference type="NCBI Taxonomy" id="30085"/>
    <lineage>
        <taxon>Eukaryota</taxon>
        <taxon>Metazoa</taxon>
        <taxon>Ecdysozoa</taxon>
        <taxon>Arthropoda</taxon>
        <taxon>Hexapoda</taxon>
        <taxon>Insecta</taxon>
        <taxon>Pterygota</taxon>
        <taxon>Neoptera</taxon>
        <taxon>Paraneoptera</taxon>
        <taxon>Hemiptera</taxon>
        <taxon>Heteroptera</taxon>
        <taxon>Panheteroptera</taxon>
        <taxon>Cimicomorpha</taxon>
        <taxon>Miridae</taxon>
        <taxon>Mirini</taxon>
        <taxon>Lygus</taxon>
    </lineage>
</organism>
<evidence type="ECO:0000256" key="1">
    <source>
        <dbReference type="ARBA" id="ARBA00022723"/>
    </source>
</evidence>
<name>A0A0A9W463_LYGHE</name>
<evidence type="ECO:0000259" key="7">
    <source>
        <dbReference type="PROSITE" id="PS50950"/>
    </source>
</evidence>
<evidence type="ECO:0000256" key="2">
    <source>
        <dbReference type="ARBA" id="ARBA00022771"/>
    </source>
</evidence>
<accession>A0A0A9W463</accession>
<dbReference type="AlphaFoldDB" id="A0A0A9W463"/>
<reference evidence="8" key="1">
    <citation type="journal article" date="2014" name="PLoS ONE">
        <title>Transcriptome-Based Identification of ABC Transporters in the Western Tarnished Plant Bug Lygus hesperus.</title>
        <authorList>
            <person name="Hull J.J."/>
            <person name="Chaney K."/>
            <person name="Geib S.M."/>
            <person name="Fabrick J.A."/>
            <person name="Brent C.S."/>
            <person name="Walsh D."/>
            <person name="Lavine L.C."/>
        </authorList>
    </citation>
    <scope>NUCLEOTIDE SEQUENCE</scope>
</reference>
<proteinExistence type="predicted"/>
<gene>
    <name evidence="8" type="primary">THAP2_0</name>
    <name evidence="8" type="ORF">CM83_51958</name>
</gene>
<dbReference type="PROSITE" id="PS50950">
    <property type="entry name" value="ZF_THAP"/>
    <property type="match status" value="1"/>
</dbReference>
<protein>
    <submittedName>
        <fullName evidence="8">THAP domain-containing protein 2</fullName>
    </submittedName>
</protein>
<dbReference type="Pfam" id="PF05485">
    <property type="entry name" value="THAP"/>
    <property type="match status" value="1"/>
</dbReference>
<dbReference type="EMBL" id="GBHO01042326">
    <property type="protein sequence ID" value="JAG01278.1"/>
    <property type="molecule type" value="Transcribed_RNA"/>
</dbReference>
<dbReference type="PANTHER" id="PTHR46600:SF11">
    <property type="entry name" value="THAP DOMAIN-CONTAINING PROTEIN 10"/>
    <property type="match status" value="1"/>
</dbReference>
<dbReference type="InterPro" id="IPR026516">
    <property type="entry name" value="THAP1/10"/>
</dbReference>
<evidence type="ECO:0000256" key="6">
    <source>
        <dbReference type="SAM" id="MobiDB-lite"/>
    </source>
</evidence>
<feature type="compositionally biased region" description="Polar residues" evidence="6">
    <location>
        <begin position="271"/>
        <end position="284"/>
    </location>
</feature>
<feature type="domain" description="THAP-type" evidence="7">
    <location>
        <begin position="48"/>
        <end position="135"/>
    </location>
</feature>
<reference evidence="8" key="2">
    <citation type="submission" date="2014-07" db="EMBL/GenBank/DDBJ databases">
        <authorList>
            <person name="Hull J."/>
        </authorList>
    </citation>
    <scope>NUCLEOTIDE SEQUENCE</scope>
</reference>
<feature type="non-terminal residue" evidence="8">
    <location>
        <position position="1"/>
    </location>
</feature>
<evidence type="ECO:0000256" key="3">
    <source>
        <dbReference type="ARBA" id="ARBA00022833"/>
    </source>
</evidence>
<evidence type="ECO:0000256" key="4">
    <source>
        <dbReference type="ARBA" id="ARBA00023125"/>
    </source>
</evidence>